<evidence type="ECO:0000256" key="2">
    <source>
        <dbReference type="ARBA" id="ARBA00001946"/>
    </source>
</evidence>
<dbReference type="Gene3D" id="3.60.10.10">
    <property type="entry name" value="Endonuclease/exonuclease/phosphatase"/>
    <property type="match status" value="1"/>
</dbReference>
<evidence type="ECO:0000256" key="1">
    <source>
        <dbReference type="ARBA" id="ARBA00001936"/>
    </source>
</evidence>
<evidence type="ECO:0000256" key="6">
    <source>
        <dbReference type="ARBA" id="ARBA00022842"/>
    </source>
</evidence>
<dbReference type="PANTHER" id="PTHR22748">
    <property type="entry name" value="AP ENDONUCLEASE"/>
    <property type="match status" value="1"/>
</dbReference>
<evidence type="ECO:0000256" key="4">
    <source>
        <dbReference type="ARBA" id="ARBA00022723"/>
    </source>
</evidence>
<evidence type="ECO:0000313" key="8">
    <source>
        <dbReference type="EMBL" id="MEK0306310.1"/>
    </source>
</evidence>
<sequence length="289" mass="32384">MVRTLVSWNIDSLNAALLGGSARGAQSREVIRTIAGIDPDIFAIQETKLSDDDKKNAKILEALASFFPDHQQVNRVSEPPAHRGYAGTMILYRRSLPAPKVTYPDLGAPDTMDEEGRLITLEFPDCYVTTVYTPNSGDGLNRLEARGQWDDRYRDYLKGLDACKPVLACGDYNVAHEEIDIANPQSNHHSAGFTDQEREKFTLLLQAGFTDTFRHLHGDAAGFYEGPQGRKSIYTWFAQRAPTSKANNSGWRIDYWLASNRLAEKVTESVTIDTGARRDHLPILLRLRD</sequence>
<dbReference type="InterPro" id="IPR020847">
    <property type="entry name" value="AP_endonuclease_F1_BS"/>
</dbReference>
<evidence type="ECO:0000313" key="9">
    <source>
        <dbReference type="Proteomes" id="UP001373159"/>
    </source>
</evidence>
<dbReference type="NCBIfam" id="TIGR00633">
    <property type="entry name" value="xth"/>
    <property type="match status" value="1"/>
</dbReference>
<comment type="similarity">
    <text evidence="3">Belongs to the DNA repair enzymes AP/ExoA family.</text>
</comment>
<reference evidence="8 9" key="1">
    <citation type="submission" date="2024-02" db="EMBL/GenBank/DDBJ databases">
        <title>Bifidobacterium honeyensis sp. nov., isolated from the comb honey.</title>
        <authorList>
            <person name="Liu W."/>
            <person name="Li Y."/>
        </authorList>
    </citation>
    <scope>NUCLEOTIDE SEQUENCE [LARGE SCALE GENOMIC DNA]</scope>
    <source>
        <strain evidence="8 9">IMAU50988</strain>
    </source>
</reference>
<dbReference type="PROSITE" id="PS51435">
    <property type="entry name" value="AP_NUCLEASE_F1_4"/>
    <property type="match status" value="1"/>
</dbReference>
<protein>
    <submittedName>
        <fullName evidence="8">Exodeoxyribonuclease III</fullName>
    </submittedName>
</protein>
<accession>A0ABU8ZM33</accession>
<dbReference type="PROSITE" id="PS00726">
    <property type="entry name" value="AP_NUCLEASE_F1_1"/>
    <property type="match status" value="1"/>
</dbReference>
<comment type="cofactor">
    <cofactor evidence="2">
        <name>Mg(2+)</name>
        <dbReference type="ChEBI" id="CHEBI:18420"/>
    </cofactor>
</comment>
<evidence type="ECO:0000256" key="3">
    <source>
        <dbReference type="ARBA" id="ARBA00007092"/>
    </source>
</evidence>
<dbReference type="Pfam" id="PF03372">
    <property type="entry name" value="Exo_endo_phos"/>
    <property type="match status" value="1"/>
</dbReference>
<evidence type="ECO:0000259" key="7">
    <source>
        <dbReference type="Pfam" id="PF03372"/>
    </source>
</evidence>
<evidence type="ECO:0000256" key="5">
    <source>
        <dbReference type="ARBA" id="ARBA00022801"/>
    </source>
</evidence>
<keyword evidence="6" id="KW-0460">Magnesium</keyword>
<dbReference type="CDD" id="cd09087">
    <property type="entry name" value="Ape1-like_AP-endo"/>
    <property type="match status" value="1"/>
</dbReference>
<dbReference type="EMBL" id="JBANBB010000001">
    <property type="protein sequence ID" value="MEK0306310.1"/>
    <property type="molecule type" value="Genomic_DNA"/>
</dbReference>
<dbReference type="SUPFAM" id="SSF56219">
    <property type="entry name" value="DNase I-like"/>
    <property type="match status" value="1"/>
</dbReference>
<dbReference type="PANTHER" id="PTHR22748:SF6">
    <property type="entry name" value="DNA-(APURINIC OR APYRIMIDINIC SITE) ENDONUCLEASE"/>
    <property type="match status" value="1"/>
</dbReference>
<keyword evidence="5" id="KW-0378">Hydrolase</keyword>
<name>A0ABU8ZM33_9BIFI</name>
<dbReference type="Proteomes" id="UP001373159">
    <property type="component" value="Unassembled WGS sequence"/>
</dbReference>
<feature type="domain" description="Endonuclease/exonuclease/phosphatase" evidence="7">
    <location>
        <begin position="6"/>
        <end position="270"/>
    </location>
</feature>
<gene>
    <name evidence="8" type="ORF">V8P97_02340</name>
</gene>
<dbReference type="InterPro" id="IPR004808">
    <property type="entry name" value="AP_endonuc_1"/>
</dbReference>
<comment type="cofactor">
    <cofactor evidence="1">
        <name>Mn(2+)</name>
        <dbReference type="ChEBI" id="CHEBI:29035"/>
    </cofactor>
</comment>
<keyword evidence="9" id="KW-1185">Reference proteome</keyword>
<dbReference type="InterPro" id="IPR005135">
    <property type="entry name" value="Endo/exonuclease/phosphatase"/>
</dbReference>
<organism evidence="8 9">
    <name type="scientific">Bifidobacterium favimelis</name>
    <dbReference type="NCBI Taxonomy" id="3122979"/>
    <lineage>
        <taxon>Bacteria</taxon>
        <taxon>Bacillati</taxon>
        <taxon>Actinomycetota</taxon>
        <taxon>Actinomycetes</taxon>
        <taxon>Bifidobacteriales</taxon>
        <taxon>Bifidobacteriaceae</taxon>
        <taxon>Bifidobacterium</taxon>
    </lineage>
</organism>
<keyword evidence="4" id="KW-0479">Metal-binding</keyword>
<dbReference type="PROSITE" id="PS00728">
    <property type="entry name" value="AP_NUCLEASE_F1_3"/>
    <property type="match status" value="1"/>
</dbReference>
<dbReference type="InterPro" id="IPR020848">
    <property type="entry name" value="AP_endonuclease_F1_CS"/>
</dbReference>
<comment type="caution">
    <text evidence="8">The sequence shown here is derived from an EMBL/GenBank/DDBJ whole genome shotgun (WGS) entry which is preliminary data.</text>
</comment>
<dbReference type="RefSeq" id="WP_340468826.1">
    <property type="nucleotide sequence ID" value="NZ_JBANBB010000001.1"/>
</dbReference>
<proteinExistence type="inferred from homology"/>
<dbReference type="InterPro" id="IPR036691">
    <property type="entry name" value="Endo/exonu/phosph_ase_sf"/>
</dbReference>